<dbReference type="EMBL" id="OU015567">
    <property type="protein sequence ID" value="CAG5113878.1"/>
    <property type="molecule type" value="Genomic_DNA"/>
</dbReference>
<gene>
    <name evidence="1" type="ORF">OKIOD_LOCUS16733</name>
</gene>
<protein>
    <submittedName>
        <fullName evidence="1">Oidioi.mRNA.OKI2018_I69.chr2.g7968.t1.cds</fullName>
    </submittedName>
</protein>
<accession>A0ABN7TE59</accession>
<proteinExistence type="predicted"/>
<evidence type="ECO:0000313" key="2">
    <source>
        <dbReference type="Proteomes" id="UP001158576"/>
    </source>
</evidence>
<dbReference type="Proteomes" id="UP001158576">
    <property type="component" value="Chromosome 2"/>
</dbReference>
<organism evidence="1 2">
    <name type="scientific">Oikopleura dioica</name>
    <name type="common">Tunicate</name>
    <dbReference type="NCBI Taxonomy" id="34765"/>
    <lineage>
        <taxon>Eukaryota</taxon>
        <taxon>Metazoa</taxon>
        <taxon>Chordata</taxon>
        <taxon>Tunicata</taxon>
        <taxon>Appendicularia</taxon>
        <taxon>Copelata</taxon>
        <taxon>Oikopleuridae</taxon>
        <taxon>Oikopleura</taxon>
    </lineage>
</organism>
<evidence type="ECO:0000313" key="1">
    <source>
        <dbReference type="EMBL" id="CAG5113878.1"/>
    </source>
</evidence>
<reference evidence="1 2" key="1">
    <citation type="submission" date="2021-04" db="EMBL/GenBank/DDBJ databases">
        <authorList>
            <person name="Bliznina A."/>
        </authorList>
    </citation>
    <scope>NUCLEOTIDE SEQUENCE [LARGE SCALE GENOMIC DNA]</scope>
</reference>
<keyword evidence="2" id="KW-1185">Reference proteome</keyword>
<name>A0ABN7TE59_OIKDI</name>
<sequence length="323" mass="37198">MDNISLLNTLKSDASEVESQSVINESGSEIRQLGQTELMRSVYGGNLFETARQIRKKYRLFSNFLDDEPPSSGESMTDFMSAYAQQKGQYELTPQQIEWFYPQSKSNENFDILDEALSPNTRAEEKFLQELVPEIIPPDDYFEPEETHALLGGDSPLNYPIKHYINQSWRRYPLRVGADRMGRYSTLCNKYVITVLRDRDIVQLVRDLVHNFSGLLRVSVDAFYSTKSTATVYNWEKGQVETTTKTGIVYANMWGSVNTTEFVRNEKDLDDLCAEITPAGFADGVLRNTFHSRDVFSESNVRVHRILAYQILLRQYPTAWLFK</sequence>